<name>A2QLL6_ASPNC</name>
<dbReference type="AlphaFoldDB" id="A2QLL6"/>
<protein>
    <submittedName>
        <fullName evidence="1">Contig An06c0090, genomic contig</fullName>
    </submittedName>
</protein>
<reference evidence="1 2" key="1">
    <citation type="journal article" date="2007" name="Nat. Biotechnol.">
        <title>Genome sequencing and analysis of the versatile cell factory Aspergillus niger CBS 513.88.</title>
        <authorList>
            <person name="Pel H.J."/>
            <person name="de Winde J.H."/>
            <person name="Archer D.B."/>
            <person name="Dyer P.S."/>
            <person name="Hofmann G."/>
            <person name="Schaap P.J."/>
            <person name="Turner G."/>
            <person name="de Vries R.P."/>
            <person name="Albang R."/>
            <person name="Albermann K."/>
            <person name="Andersen M.R."/>
            <person name="Bendtsen J.D."/>
            <person name="Benen J.A."/>
            <person name="van den Berg M."/>
            <person name="Breestraat S."/>
            <person name="Caddick M.X."/>
            <person name="Contreras R."/>
            <person name="Cornell M."/>
            <person name="Coutinho P.M."/>
            <person name="Danchin E.G."/>
            <person name="Debets A.J."/>
            <person name="Dekker P."/>
            <person name="van Dijck P.W."/>
            <person name="van Dijk A."/>
            <person name="Dijkhuizen L."/>
            <person name="Driessen A.J."/>
            <person name="d'Enfert C."/>
            <person name="Geysens S."/>
            <person name="Goosen C."/>
            <person name="Groot G.S."/>
            <person name="de Groot P.W."/>
            <person name="Guillemette T."/>
            <person name="Henrissat B."/>
            <person name="Herweijer M."/>
            <person name="van den Hombergh J.P."/>
            <person name="van den Hondel C.A."/>
            <person name="van der Heijden R.T."/>
            <person name="van der Kaaij R.M."/>
            <person name="Klis F.M."/>
            <person name="Kools H.J."/>
            <person name="Kubicek C.P."/>
            <person name="van Kuyk P.A."/>
            <person name="Lauber J."/>
            <person name="Lu X."/>
            <person name="van der Maarel M.J."/>
            <person name="Meulenberg R."/>
            <person name="Menke H."/>
            <person name="Mortimer M.A."/>
            <person name="Nielsen J."/>
            <person name="Oliver S.G."/>
            <person name="Olsthoorn M."/>
            <person name="Pal K."/>
            <person name="van Peij N.N."/>
            <person name="Ram A.F."/>
            <person name="Rinas U."/>
            <person name="Roubos J.A."/>
            <person name="Sagt C.M."/>
            <person name="Schmoll M."/>
            <person name="Sun J."/>
            <person name="Ussery D."/>
            <person name="Varga J."/>
            <person name="Vervecken W."/>
            <person name="van de Vondervoort P.J."/>
            <person name="Wedler H."/>
            <person name="Wosten H.A."/>
            <person name="Zeng A.P."/>
            <person name="van Ooyen A.J."/>
            <person name="Visser J."/>
            <person name="Stam H."/>
        </authorList>
    </citation>
    <scope>NUCLEOTIDE SEQUENCE [LARGE SCALE GENOMIC DNA]</scope>
    <source>
        <strain evidence="2">CBS 513.88 / FGSC A1513 / ATCC MYA-4892</strain>
    </source>
</reference>
<sequence length="28" mass="3247">MPGGQVETREIEPPPIVKYYKKKLCWVG</sequence>
<dbReference type="Proteomes" id="UP000006706">
    <property type="component" value="Chromosome 8ER"/>
</dbReference>
<evidence type="ECO:0000313" key="1">
    <source>
        <dbReference type="EMBL" id="CAK48011.1"/>
    </source>
</evidence>
<dbReference type="HOGENOM" id="CLU_3413075_0_0_1"/>
<gene>
    <name evidence="1" type="ORF">An06g01680</name>
</gene>
<evidence type="ECO:0000313" key="2">
    <source>
        <dbReference type="Proteomes" id="UP000006706"/>
    </source>
</evidence>
<keyword evidence="2" id="KW-1185">Reference proteome</keyword>
<dbReference type="EMBL" id="AM270115">
    <property type="protein sequence ID" value="CAK48011.1"/>
    <property type="molecule type" value="Genomic_DNA"/>
</dbReference>
<accession>A2QLL6</accession>
<proteinExistence type="predicted"/>
<organism evidence="1 2">
    <name type="scientific">Aspergillus niger (strain ATCC MYA-4892 / CBS 513.88 / FGSC A1513)</name>
    <dbReference type="NCBI Taxonomy" id="425011"/>
    <lineage>
        <taxon>Eukaryota</taxon>
        <taxon>Fungi</taxon>
        <taxon>Dikarya</taxon>
        <taxon>Ascomycota</taxon>
        <taxon>Pezizomycotina</taxon>
        <taxon>Eurotiomycetes</taxon>
        <taxon>Eurotiomycetidae</taxon>
        <taxon>Eurotiales</taxon>
        <taxon>Aspergillaceae</taxon>
        <taxon>Aspergillus</taxon>
        <taxon>Aspergillus subgen. Circumdati</taxon>
    </lineage>
</organism>
<dbReference type="VEuPathDB" id="FungiDB:An06g01680"/>